<dbReference type="InterPro" id="IPR053094">
    <property type="entry name" value="Zinc_metalloprotease_ZmpB"/>
</dbReference>
<dbReference type="Proteomes" id="UP000325313">
    <property type="component" value="Unassembled WGS sequence"/>
</dbReference>
<dbReference type="AlphaFoldDB" id="A0A5B0P9U8"/>
<reference evidence="2 3" key="1">
    <citation type="submission" date="2019-05" db="EMBL/GenBank/DDBJ databases">
        <title>Emergence of the Ug99 lineage of the wheat stem rust pathogen through somatic hybridization.</title>
        <authorList>
            <person name="Li F."/>
            <person name="Upadhyaya N.M."/>
            <person name="Sperschneider J."/>
            <person name="Matny O."/>
            <person name="Nguyen-Phuc H."/>
            <person name="Mago R."/>
            <person name="Raley C."/>
            <person name="Miller M.E."/>
            <person name="Silverstein K.A.T."/>
            <person name="Henningsen E."/>
            <person name="Hirsch C.D."/>
            <person name="Visser B."/>
            <person name="Pretorius Z.A."/>
            <person name="Steffenson B.J."/>
            <person name="Schwessinger B."/>
            <person name="Dodds P.N."/>
            <person name="Figueroa M."/>
        </authorList>
    </citation>
    <scope>NUCLEOTIDE SEQUENCE [LARGE SCALE GENOMIC DNA]</scope>
    <source>
        <strain evidence="2 3">Ug99</strain>
    </source>
</reference>
<dbReference type="PANTHER" id="PTHR48193">
    <property type="entry name" value="ZINC METALLOPROTEASE ZMPB-RELATED"/>
    <property type="match status" value="1"/>
</dbReference>
<feature type="compositionally biased region" description="Polar residues" evidence="1">
    <location>
        <begin position="54"/>
        <end position="69"/>
    </location>
</feature>
<organism evidence="2 3">
    <name type="scientific">Puccinia graminis f. sp. tritici</name>
    <dbReference type="NCBI Taxonomy" id="56615"/>
    <lineage>
        <taxon>Eukaryota</taxon>
        <taxon>Fungi</taxon>
        <taxon>Dikarya</taxon>
        <taxon>Basidiomycota</taxon>
        <taxon>Pucciniomycotina</taxon>
        <taxon>Pucciniomycetes</taxon>
        <taxon>Pucciniales</taxon>
        <taxon>Pucciniaceae</taxon>
        <taxon>Puccinia</taxon>
    </lineage>
</organism>
<sequence length="319" mass="36271">MDERWVGVVTSNGASSQHVPDEVTIPTESNDMLIDKGPLHDGYIAPSGAMRSGPSLSTIVSRSSASQQRPPKPTRRNQKKLKDMNDEEKALHKAELADKKKNTPNTEFMSVPCVEVSWPRERVMAQLDAHRNMEMSARNTKWDYGPELGKLVHQMIKWSQKDMHDPRHYTRPDLFKVPKEVIAKLDPIHLKIDAEDPFWKKEVVKLDMIADAATAYESDKAASWKALFMMMVRVDDEPTYVEDKDLANITKGAMRKSTTGRKMSQPLPHYVKQTPLLPKTHPLCSRLATQCRKVSDWEDQSVGHRSRGRTVRHSILAIV</sequence>
<protein>
    <submittedName>
        <fullName evidence="2">Golgi to ER traffic-protein</fullName>
    </submittedName>
</protein>
<evidence type="ECO:0000313" key="3">
    <source>
        <dbReference type="Proteomes" id="UP000325313"/>
    </source>
</evidence>
<evidence type="ECO:0000313" key="2">
    <source>
        <dbReference type="EMBL" id="KAA1097078.1"/>
    </source>
</evidence>
<evidence type="ECO:0000256" key="1">
    <source>
        <dbReference type="SAM" id="MobiDB-lite"/>
    </source>
</evidence>
<dbReference type="PANTHER" id="PTHR48193:SF2">
    <property type="entry name" value="ZINC METALLOPROTEASE ZMPB"/>
    <property type="match status" value="1"/>
</dbReference>
<gene>
    <name evidence="2" type="primary">GET3_51</name>
    <name evidence="2" type="ORF">PGTUg99_006491</name>
</gene>
<feature type="compositionally biased region" description="Polar residues" evidence="1">
    <location>
        <begin position="9"/>
        <end position="18"/>
    </location>
</feature>
<proteinExistence type="predicted"/>
<feature type="region of interest" description="Disordered" evidence="1">
    <location>
        <begin position="1"/>
        <end position="87"/>
    </location>
</feature>
<name>A0A5B0P9U8_PUCGR</name>
<dbReference type="EMBL" id="VDEP01000355">
    <property type="protein sequence ID" value="KAA1097078.1"/>
    <property type="molecule type" value="Genomic_DNA"/>
</dbReference>
<comment type="caution">
    <text evidence="2">The sequence shown here is derived from an EMBL/GenBank/DDBJ whole genome shotgun (WGS) entry which is preliminary data.</text>
</comment>
<accession>A0A5B0P9U8</accession>